<dbReference type="InterPro" id="IPR007312">
    <property type="entry name" value="Phosphoesterase"/>
</dbReference>
<dbReference type="Gene3D" id="3.40.720.10">
    <property type="entry name" value="Alkaline Phosphatase, subunit A"/>
    <property type="match status" value="2"/>
</dbReference>
<evidence type="ECO:0000313" key="2">
    <source>
        <dbReference type="EMBL" id="KIN02940.1"/>
    </source>
</evidence>
<organism evidence="2 3">
    <name type="scientific">Oidiodendron maius (strain Zn)</name>
    <dbReference type="NCBI Taxonomy" id="913774"/>
    <lineage>
        <taxon>Eukaryota</taxon>
        <taxon>Fungi</taxon>
        <taxon>Dikarya</taxon>
        <taxon>Ascomycota</taxon>
        <taxon>Pezizomycotina</taxon>
        <taxon>Leotiomycetes</taxon>
        <taxon>Leotiomycetes incertae sedis</taxon>
        <taxon>Myxotrichaceae</taxon>
        <taxon>Oidiodendron</taxon>
    </lineage>
</organism>
<evidence type="ECO:0008006" key="4">
    <source>
        <dbReference type="Google" id="ProtNLM"/>
    </source>
</evidence>
<dbReference type="GO" id="GO:0042578">
    <property type="term" value="F:phosphoric ester hydrolase activity"/>
    <property type="evidence" value="ECO:0007669"/>
    <property type="project" value="UniProtKB-ARBA"/>
</dbReference>
<dbReference type="InterPro" id="IPR017850">
    <property type="entry name" value="Alkaline_phosphatase_core_sf"/>
</dbReference>
<dbReference type="Pfam" id="PF04185">
    <property type="entry name" value="Phosphoesterase"/>
    <property type="match status" value="1"/>
</dbReference>
<gene>
    <name evidence="2" type="ORF">OIDMADRAFT_119334</name>
</gene>
<dbReference type="PANTHER" id="PTHR31956">
    <property type="entry name" value="NON-SPECIFIC PHOSPHOLIPASE C4-RELATED"/>
    <property type="match status" value="1"/>
</dbReference>
<name>A0A0C3HIL8_OIDMZ</name>
<dbReference type="InParanoid" id="A0A0C3HIL8"/>
<keyword evidence="1" id="KW-0378">Hydrolase</keyword>
<accession>A0A0C3HIL8</accession>
<evidence type="ECO:0000256" key="1">
    <source>
        <dbReference type="ARBA" id="ARBA00022801"/>
    </source>
</evidence>
<proteinExistence type="predicted"/>
<reference evidence="2 3" key="1">
    <citation type="submission" date="2014-04" db="EMBL/GenBank/DDBJ databases">
        <authorList>
            <consortium name="DOE Joint Genome Institute"/>
            <person name="Kuo A."/>
            <person name="Martino E."/>
            <person name="Perotto S."/>
            <person name="Kohler A."/>
            <person name="Nagy L.G."/>
            <person name="Floudas D."/>
            <person name="Copeland A."/>
            <person name="Barry K.W."/>
            <person name="Cichocki N."/>
            <person name="Veneault-Fourrey C."/>
            <person name="LaButti K."/>
            <person name="Lindquist E.A."/>
            <person name="Lipzen A."/>
            <person name="Lundell T."/>
            <person name="Morin E."/>
            <person name="Murat C."/>
            <person name="Sun H."/>
            <person name="Tunlid A."/>
            <person name="Henrissat B."/>
            <person name="Grigoriev I.V."/>
            <person name="Hibbett D.S."/>
            <person name="Martin F."/>
            <person name="Nordberg H.P."/>
            <person name="Cantor M.N."/>
            <person name="Hua S.X."/>
        </authorList>
    </citation>
    <scope>NUCLEOTIDE SEQUENCE [LARGE SCALE GENOMIC DNA]</scope>
    <source>
        <strain evidence="2 3">Zn</strain>
    </source>
</reference>
<sequence length="311" mass="34394">MGYYTAKHLPYTYDLASKFPIGDRWFSSVMGQTFPNRMYLIAGTSMGLTDNSVGFSTVGVPKDGTIFNLLDKHNITWKNYVSEFPLGASPELYTSSDSGTEAVNVRNISQFLSDAASGSLPAFSFVEPDYSTTSQENPQNVALGEAFMAEIINAVGHSPAWSKTLFILNYDEWGGYYDHVVPPPALRPDNVLPILAPNELMYEGYQRYGFRVPSVVISPYAKRNYVSHQLYDHTSVLAFLERKYNLPALTYRDANANDLMDFLDLQALERKRPTFPTFPNLVKPGNTTSALACSTTGPGTIPPPGSVSPKH</sequence>
<keyword evidence="3" id="KW-1185">Reference proteome</keyword>
<dbReference type="HOGENOM" id="CLU_894570_0_0_1"/>
<protein>
    <recommendedName>
        <fullName evidence="4">Phosphoesterase</fullName>
    </recommendedName>
</protein>
<dbReference type="EMBL" id="KN832874">
    <property type="protein sequence ID" value="KIN02940.1"/>
    <property type="molecule type" value="Genomic_DNA"/>
</dbReference>
<dbReference type="OrthoDB" id="5135119at2759"/>
<reference evidence="3" key="2">
    <citation type="submission" date="2015-01" db="EMBL/GenBank/DDBJ databases">
        <title>Evolutionary Origins and Diversification of the Mycorrhizal Mutualists.</title>
        <authorList>
            <consortium name="DOE Joint Genome Institute"/>
            <consortium name="Mycorrhizal Genomics Consortium"/>
            <person name="Kohler A."/>
            <person name="Kuo A."/>
            <person name="Nagy L.G."/>
            <person name="Floudas D."/>
            <person name="Copeland A."/>
            <person name="Barry K.W."/>
            <person name="Cichocki N."/>
            <person name="Veneault-Fourrey C."/>
            <person name="LaButti K."/>
            <person name="Lindquist E.A."/>
            <person name="Lipzen A."/>
            <person name="Lundell T."/>
            <person name="Morin E."/>
            <person name="Murat C."/>
            <person name="Riley R."/>
            <person name="Ohm R."/>
            <person name="Sun H."/>
            <person name="Tunlid A."/>
            <person name="Henrissat B."/>
            <person name="Grigoriev I.V."/>
            <person name="Hibbett D.S."/>
            <person name="Martin F."/>
        </authorList>
    </citation>
    <scope>NUCLEOTIDE SEQUENCE [LARGE SCALE GENOMIC DNA]</scope>
    <source>
        <strain evidence="3">Zn</strain>
    </source>
</reference>
<dbReference type="STRING" id="913774.A0A0C3HIL8"/>
<dbReference type="Proteomes" id="UP000054321">
    <property type="component" value="Unassembled WGS sequence"/>
</dbReference>
<evidence type="ECO:0000313" key="3">
    <source>
        <dbReference type="Proteomes" id="UP000054321"/>
    </source>
</evidence>
<dbReference type="AlphaFoldDB" id="A0A0C3HIL8"/>
<dbReference type="PANTHER" id="PTHR31956:SF1">
    <property type="entry name" value="NON-SPECIFIC PHOSPHOLIPASE C1"/>
    <property type="match status" value="1"/>
</dbReference>